<accession>A0ABW3RP86</accession>
<dbReference type="Proteomes" id="UP001597205">
    <property type="component" value="Unassembled WGS sequence"/>
</dbReference>
<evidence type="ECO:0000313" key="1">
    <source>
        <dbReference type="EMBL" id="MFD1166482.1"/>
    </source>
</evidence>
<keyword evidence="2" id="KW-1185">Reference proteome</keyword>
<sequence length="229" mass="26997">MFRQTVPPDLIVLYLSKEQFPQEFKSIPQRLNNLYKLGYIDIVFTDGDLRSHKKYFYSFQQYGDEIVILIDDDLFYTKRLIQELMELHHQFPNRIICHRGHLVTRDSEEKINPYSRWKVLRTKGGPSSSIFHTSGGATLYEPNLFNTDLFNVQNIKTLCFYADDVWLNIHAFISGIKIVKTNYYSDYLPILNIRDVRLSDLNVAEGMNDQQIIKTSKYYGIDEKDIFND</sequence>
<dbReference type="InterPro" id="IPR029044">
    <property type="entry name" value="Nucleotide-diphossugar_trans"/>
</dbReference>
<dbReference type="Gene3D" id="3.90.550.10">
    <property type="entry name" value="Spore Coat Polysaccharide Biosynthesis Protein SpsA, Chain A"/>
    <property type="match status" value="1"/>
</dbReference>
<name>A0ABW3RP86_9SPHI</name>
<organism evidence="1 2">
    <name type="scientific">Sphingobacterium daejeonense</name>
    <dbReference type="NCBI Taxonomy" id="371142"/>
    <lineage>
        <taxon>Bacteria</taxon>
        <taxon>Pseudomonadati</taxon>
        <taxon>Bacteroidota</taxon>
        <taxon>Sphingobacteriia</taxon>
        <taxon>Sphingobacteriales</taxon>
        <taxon>Sphingobacteriaceae</taxon>
        <taxon>Sphingobacterium</taxon>
    </lineage>
</organism>
<protein>
    <recommendedName>
        <fullName evidence="3">Fucose 4-O-acetylase and related acetyltransferases</fullName>
    </recommendedName>
</protein>
<dbReference type="SUPFAM" id="SSF53448">
    <property type="entry name" value="Nucleotide-diphospho-sugar transferases"/>
    <property type="match status" value="1"/>
</dbReference>
<comment type="caution">
    <text evidence="1">The sequence shown here is derived from an EMBL/GenBank/DDBJ whole genome shotgun (WGS) entry which is preliminary data.</text>
</comment>
<reference evidence="2" key="1">
    <citation type="journal article" date="2019" name="Int. J. Syst. Evol. Microbiol.">
        <title>The Global Catalogue of Microorganisms (GCM) 10K type strain sequencing project: providing services to taxonomists for standard genome sequencing and annotation.</title>
        <authorList>
            <consortium name="The Broad Institute Genomics Platform"/>
            <consortium name="The Broad Institute Genome Sequencing Center for Infectious Disease"/>
            <person name="Wu L."/>
            <person name="Ma J."/>
        </authorList>
    </citation>
    <scope>NUCLEOTIDE SEQUENCE [LARGE SCALE GENOMIC DNA]</scope>
    <source>
        <strain evidence="2">CCUG 52468</strain>
    </source>
</reference>
<evidence type="ECO:0008006" key="3">
    <source>
        <dbReference type="Google" id="ProtNLM"/>
    </source>
</evidence>
<dbReference type="EMBL" id="JBHTKY010000019">
    <property type="protein sequence ID" value="MFD1166482.1"/>
    <property type="molecule type" value="Genomic_DNA"/>
</dbReference>
<evidence type="ECO:0000313" key="2">
    <source>
        <dbReference type="Proteomes" id="UP001597205"/>
    </source>
</evidence>
<dbReference type="RefSeq" id="WP_380897174.1">
    <property type="nucleotide sequence ID" value="NZ_JBHTKY010000019.1"/>
</dbReference>
<proteinExistence type="predicted"/>
<gene>
    <name evidence="1" type="ORF">ACFQ2C_12785</name>
</gene>